<dbReference type="GO" id="GO:0016787">
    <property type="term" value="F:hydrolase activity"/>
    <property type="evidence" value="ECO:0007669"/>
    <property type="project" value="UniProtKB-KW"/>
</dbReference>
<evidence type="ECO:0000313" key="3">
    <source>
        <dbReference type="EMBL" id="KKY25732.1"/>
    </source>
</evidence>
<evidence type="ECO:0000259" key="2">
    <source>
        <dbReference type="Pfam" id="PF07859"/>
    </source>
</evidence>
<evidence type="ECO:0000256" key="1">
    <source>
        <dbReference type="ARBA" id="ARBA00022801"/>
    </source>
</evidence>
<dbReference type="SUPFAM" id="SSF53474">
    <property type="entry name" value="alpha/beta-Hydrolases"/>
    <property type="match status" value="1"/>
</dbReference>
<keyword evidence="4" id="KW-1185">Reference proteome</keyword>
<sequence length="352" mass="38854">MSHPTPHFTLYQKASLSASLLLVLARTFKQTAVLLWTSRFGVPFKRAIAIGYKRSAWKTLSYVQERYIMGTTGESIKKYCSSHRIAHSVVQLTGENPAALHFVDTPEKPAGRILLYIHGGGHVYPIMAEGHIDVALQCAKAAKASLVLLEYALAPENPYPSQLVQAVDALRWLLDSYKPDDLILGGDSAGGQTVLSLLVHLTKPSPYAPAISLGDKRIRGALASSPWVGFDYTAKSYQDNEKHDFLSRDAMLEITKLWNPKHEIWSDLLSVPKDTWQAAPVDRILLTVGTAEVFYDDVVELGKVMGTVEDPSGRVQIVKSKDDVHVGWIFNVALGLEPGPSTKPVIEWLEKL</sequence>
<dbReference type="InterPro" id="IPR029058">
    <property type="entry name" value="AB_hydrolase_fold"/>
</dbReference>
<dbReference type="Pfam" id="PF07859">
    <property type="entry name" value="Abhydrolase_3"/>
    <property type="match status" value="1"/>
</dbReference>
<organism evidence="3 4">
    <name type="scientific">Phaeomoniella chlamydospora</name>
    <name type="common">Phaeoacremonium chlamydosporum</name>
    <dbReference type="NCBI Taxonomy" id="158046"/>
    <lineage>
        <taxon>Eukaryota</taxon>
        <taxon>Fungi</taxon>
        <taxon>Dikarya</taxon>
        <taxon>Ascomycota</taxon>
        <taxon>Pezizomycotina</taxon>
        <taxon>Eurotiomycetes</taxon>
        <taxon>Chaetothyriomycetidae</taxon>
        <taxon>Phaeomoniellales</taxon>
        <taxon>Phaeomoniellaceae</taxon>
        <taxon>Phaeomoniella</taxon>
    </lineage>
</organism>
<dbReference type="PANTHER" id="PTHR48081">
    <property type="entry name" value="AB HYDROLASE SUPERFAMILY PROTEIN C4A8.06C"/>
    <property type="match status" value="1"/>
</dbReference>
<reference evidence="3 4" key="2">
    <citation type="submission" date="2015-05" db="EMBL/GenBank/DDBJ databases">
        <authorList>
            <person name="Morales-Cruz A."/>
            <person name="Amrine K.C."/>
            <person name="Cantu D."/>
        </authorList>
    </citation>
    <scope>NUCLEOTIDE SEQUENCE [LARGE SCALE GENOMIC DNA]</scope>
    <source>
        <strain evidence="3">UCRPC4</strain>
    </source>
</reference>
<dbReference type="OrthoDB" id="2152029at2759"/>
<dbReference type="EMBL" id="LCWF01000039">
    <property type="protein sequence ID" value="KKY25732.1"/>
    <property type="molecule type" value="Genomic_DNA"/>
</dbReference>
<keyword evidence="1" id="KW-0378">Hydrolase</keyword>
<gene>
    <name evidence="3" type="ORF">UCRPC4_g01645</name>
</gene>
<dbReference type="AlphaFoldDB" id="A0A0G2ESM4"/>
<dbReference type="PANTHER" id="PTHR48081:SF18">
    <property type="entry name" value="ALPHA_BETA HYDROLASE FOLD-3 DOMAIN-CONTAINING PROTEIN"/>
    <property type="match status" value="1"/>
</dbReference>
<comment type="caution">
    <text evidence="3">The sequence shown here is derived from an EMBL/GenBank/DDBJ whole genome shotgun (WGS) entry which is preliminary data.</text>
</comment>
<feature type="domain" description="Alpha/beta hydrolase fold-3" evidence="2">
    <location>
        <begin position="114"/>
        <end position="325"/>
    </location>
</feature>
<protein>
    <submittedName>
        <fullName evidence="3">Putative lipase thioesterase</fullName>
    </submittedName>
</protein>
<proteinExistence type="predicted"/>
<evidence type="ECO:0000313" key="4">
    <source>
        <dbReference type="Proteomes" id="UP000053317"/>
    </source>
</evidence>
<dbReference type="Proteomes" id="UP000053317">
    <property type="component" value="Unassembled WGS sequence"/>
</dbReference>
<dbReference type="InterPro" id="IPR013094">
    <property type="entry name" value="AB_hydrolase_3"/>
</dbReference>
<name>A0A0G2ESM4_PHACM</name>
<accession>A0A0G2ESM4</accession>
<reference evidence="3 4" key="1">
    <citation type="submission" date="2015-05" db="EMBL/GenBank/DDBJ databases">
        <title>Distinctive expansion of gene families associated with plant cell wall degradation and secondary metabolism in the genomes of grapevine trunk pathogens.</title>
        <authorList>
            <person name="Lawrence D.P."/>
            <person name="Travadon R."/>
            <person name="Rolshausen P.E."/>
            <person name="Baumgartner K."/>
        </authorList>
    </citation>
    <scope>NUCLEOTIDE SEQUENCE [LARGE SCALE GENOMIC DNA]</scope>
    <source>
        <strain evidence="3">UCRPC4</strain>
    </source>
</reference>
<dbReference type="Gene3D" id="3.40.50.1820">
    <property type="entry name" value="alpha/beta hydrolase"/>
    <property type="match status" value="1"/>
</dbReference>
<dbReference type="InterPro" id="IPR050300">
    <property type="entry name" value="GDXG_lipolytic_enzyme"/>
</dbReference>